<dbReference type="Proteomes" id="UP000468928">
    <property type="component" value="Unassembled WGS sequence"/>
</dbReference>
<dbReference type="PANTHER" id="PTHR45527:SF1">
    <property type="entry name" value="FATTY ACID SYNTHASE"/>
    <property type="match status" value="1"/>
</dbReference>
<organism evidence="2 3">
    <name type="scientific">Nocardia cyriacigeorgica</name>
    <dbReference type="NCBI Taxonomy" id="135487"/>
    <lineage>
        <taxon>Bacteria</taxon>
        <taxon>Bacillati</taxon>
        <taxon>Actinomycetota</taxon>
        <taxon>Actinomycetes</taxon>
        <taxon>Mycobacteriales</taxon>
        <taxon>Nocardiaceae</taxon>
        <taxon>Nocardia</taxon>
    </lineage>
</organism>
<sequence length="459" mass="50792">MRARLSDAGIAAAPGVAARRDPGRAPLSFAQRSVWEYQRHTPDSTAHNLCLAFTFTGEVDGAALHRAFLALVRRHEVLRTTYHSDPEGTPYQRIHEDLPPRAESLDLRGEPDADARLRAVMAAAGTEPFDLAAESSLRLTFVTLPADESGRPKTAVVMALQHIVWDGMTLPVLSRDLERAYVRAKERPGSETDFTPLSLQIADFAEWEQKRFTETDHADDIRFWERQFAGLEPLRLPCDRQPGTVSERGGRCDRTLSVAADKNLRALSTTMRTPAFSVFLAAYYLTLQRITGQRELVIGTAVANREESGMESLIGNLSNSIALRIGAGDVPFADLVARVRAVTDAAFGHRSFPYDHIAAAARRVGGQTRPYESLVLFLEQKIDGPQLPGCSTTWELAEKGYALLPLTVEAFLHADHTDVQIAYQVDLFDEQTVVRIHEELDRILANAAADRQDKGHTSD</sequence>
<evidence type="ECO:0000313" key="3">
    <source>
        <dbReference type="Proteomes" id="UP000468928"/>
    </source>
</evidence>
<dbReference type="GO" id="GO:0031177">
    <property type="term" value="F:phosphopantetheine binding"/>
    <property type="evidence" value="ECO:0007669"/>
    <property type="project" value="TreeGrafter"/>
</dbReference>
<gene>
    <name evidence="2" type="ORF">GV789_05180</name>
</gene>
<dbReference type="Gene3D" id="3.30.559.30">
    <property type="entry name" value="Nonribosomal peptide synthetase, condensation domain"/>
    <property type="match status" value="1"/>
</dbReference>
<dbReference type="GO" id="GO:0043041">
    <property type="term" value="P:amino acid activation for nonribosomal peptide biosynthetic process"/>
    <property type="evidence" value="ECO:0007669"/>
    <property type="project" value="TreeGrafter"/>
</dbReference>
<evidence type="ECO:0000259" key="1">
    <source>
        <dbReference type="Pfam" id="PF00668"/>
    </source>
</evidence>
<dbReference type="InterPro" id="IPR023213">
    <property type="entry name" value="CAT-like_dom_sf"/>
</dbReference>
<accession>A0A6P1D6K8</accession>
<dbReference type="Pfam" id="PF00668">
    <property type="entry name" value="Condensation"/>
    <property type="match status" value="1"/>
</dbReference>
<dbReference type="PANTHER" id="PTHR45527">
    <property type="entry name" value="NONRIBOSOMAL PEPTIDE SYNTHETASE"/>
    <property type="match status" value="1"/>
</dbReference>
<reference evidence="2 3" key="1">
    <citation type="submission" date="2020-01" db="EMBL/GenBank/DDBJ databases">
        <title>Genetics and antimicrobial susceptibilities of Nocardia species isolated from the soil; a comparison with species isolated from humans.</title>
        <authorList>
            <person name="Carrasco G."/>
            <person name="Monzon S."/>
            <person name="Sansegundo M."/>
            <person name="Garcia E."/>
            <person name="Garrido N."/>
            <person name="Medina M.J."/>
            <person name="Villalon P."/>
            <person name="Ramirez-Arocha A.C."/>
            <person name="Jimenez P."/>
            <person name="Cuesta I."/>
            <person name="Valdezate S."/>
        </authorList>
    </citation>
    <scope>NUCLEOTIDE SEQUENCE [LARGE SCALE GENOMIC DNA]</scope>
    <source>
        <strain evidence="2 3">CNM20110639</strain>
    </source>
</reference>
<proteinExistence type="predicted"/>
<dbReference type="GO" id="GO:0047527">
    <property type="term" value="F:2,3-dihydroxybenzoate-serine ligase activity"/>
    <property type="evidence" value="ECO:0007669"/>
    <property type="project" value="TreeGrafter"/>
</dbReference>
<dbReference type="GO" id="GO:0005829">
    <property type="term" value="C:cytosol"/>
    <property type="evidence" value="ECO:0007669"/>
    <property type="project" value="TreeGrafter"/>
</dbReference>
<evidence type="ECO:0000313" key="2">
    <source>
        <dbReference type="EMBL" id="NEW43852.1"/>
    </source>
</evidence>
<dbReference type="GO" id="GO:0008610">
    <property type="term" value="P:lipid biosynthetic process"/>
    <property type="evidence" value="ECO:0007669"/>
    <property type="project" value="UniProtKB-ARBA"/>
</dbReference>
<name>A0A6P1D6K8_9NOCA</name>
<dbReference type="EMBL" id="JAAGUZ010000010">
    <property type="protein sequence ID" value="NEW43852.1"/>
    <property type="molecule type" value="Genomic_DNA"/>
</dbReference>
<dbReference type="InterPro" id="IPR001242">
    <property type="entry name" value="Condensation_dom"/>
</dbReference>
<comment type="caution">
    <text evidence="2">The sequence shown here is derived from an EMBL/GenBank/DDBJ whole genome shotgun (WGS) entry which is preliminary data.</text>
</comment>
<dbReference type="Gene3D" id="3.30.559.10">
    <property type="entry name" value="Chloramphenicol acetyltransferase-like domain"/>
    <property type="match status" value="1"/>
</dbReference>
<protein>
    <recommendedName>
        <fullName evidence="1">Condensation domain-containing protein</fullName>
    </recommendedName>
</protein>
<feature type="domain" description="Condensation" evidence="1">
    <location>
        <begin position="24"/>
        <end position="452"/>
    </location>
</feature>
<dbReference type="GO" id="GO:0009366">
    <property type="term" value="C:enterobactin synthetase complex"/>
    <property type="evidence" value="ECO:0007669"/>
    <property type="project" value="TreeGrafter"/>
</dbReference>
<dbReference type="AlphaFoldDB" id="A0A6P1D6K8"/>
<dbReference type="GO" id="GO:0009239">
    <property type="term" value="P:enterobactin biosynthetic process"/>
    <property type="evidence" value="ECO:0007669"/>
    <property type="project" value="TreeGrafter"/>
</dbReference>
<dbReference type="SUPFAM" id="SSF52777">
    <property type="entry name" value="CoA-dependent acyltransferases"/>
    <property type="match status" value="2"/>
</dbReference>